<dbReference type="EMBL" id="LCRX01000015">
    <property type="protein sequence ID" value="KKW41629.1"/>
    <property type="molecule type" value="Genomic_DNA"/>
</dbReference>
<dbReference type="NCBIfam" id="TIGR01066">
    <property type="entry name" value="rplM_bact"/>
    <property type="match status" value="1"/>
</dbReference>
<evidence type="ECO:0000256" key="1">
    <source>
        <dbReference type="ARBA" id="ARBA00006227"/>
    </source>
</evidence>
<dbReference type="GO" id="GO:1990904">
    <property type="term" value="C:ribonucleoprotein complex"/>
    <property type="evidence" value="ECO:0007669"/>
    <property type="project" value="UniProtKB-KW"/>
</dbReference>
<proteinExistence type="inferred from homology"/>
<dbReference type="Gene3D" id="3.90.1180.10">
    <property type="entry name" value="Ribosomal protein L13"/>
    <property type="match status" value="1"/>
</dbReference>
<gene>
    <name evidence="4" type="primary">rplM</name>
    <name evidence="5" type="ORF">UY92_C0015G0041</name>
</gene>
<keyword evidence="3 4" id="KW-0687">Ribonucleoprotein</keyword>
<dbReference type="Pfam" id="PF00572">
    <property type="entry name" value="Ribosomal_L13"/>
    <property type="match status" value="1"/>
</dbReference>
<dbReference type="GO" id="GO:0006412">
    <property type="term" value="P:translation"/>
    <property type="evidence" value="ECO:0007669"/>
    <property type="project" value="UniProtKB-UniRule"/>
</dbReference>
<keyword evidence="2 4" id="KW-0689">Ribosomal protein</keyword>
<dbReference type="PIRSF" id="PIRSF002181">
    <property type="entry name" value="Ribosomal_L13"/>
    <property type="match status" value="1"/>
</dbReference>
<sequence>MKKTPTIKNAPAVEIDAAGRAVGRVAAEVAMILQGKHKATFVKHLICGDAVKVKNAGQVKFTGRKLEQKDYLKHSMYPGGLKRRAMKHVFADDPAAVVRRAVYGMLPKNKLRDEIMKRLTVEA</sequence>
<dbReference type="HAMAP" id="MF_01366">
    <property type="entry name" value="Ribosomal_uL13"/>
    <property type="match status" value="1"/>
</dbReference>
<evidence type="ECO:0000256" key="4">
    <source>
        <dbReference type="HAMAP-Rule" id="MF_01366"/>
    </source>
</evidence>
<dbReference type="GO" id="GO:0003729">
    <property type="term" value="F:mRNA binding"/>
    <property type="evidence" value="ECO:0007669"/>
    <property type="project" value="TreeGrafter"/>
</dbReference>
<dbReference type="PANTHER" id="PTHR11545">
    <property type="entry name" value="RIBOSOMAL PROTEIN L13"/>
    <property type="match status" value="1"/>
</dbReference>
<dbReference type="AlphaFoldDB" id="A0A0G2B890"/>
<name>A0A0G2B890_9BACT</name>
<comment type="similarity">
    <text evidence="1 4">Belongs to the universal ribosomal protein uL13 family.</text>
</comment>
<comment type="caution">
    <text evidence="5">The sequence shown here is derived from an EMBL/GenBank/DDBJ whole genome shotgun (WGS) entry which is preliminary data.</text>
</comment>
<dbReference type="Proteomes" id="UP000033870">
    <property type="component" value="Unassembled WGS sequence"/>
</dbReference>
<dbReference type="STRING" id="1619044.UY92_C0015G0041"/>
<evidence type="ECO:0000313" key="6">
    <source>
        <dbReference type="Proteomes" id="UP000033870"/>
    </source>
</evidence>
<comment type="function">
    <text evidence="4">This protein is one of the early assembly proteins of the 50S ribosomal subunit, although it is not seen to bind rRNA by itself. It is important during the early stages of 50S assembly.</text>
</comment>
<dbReference type="GO" id="GO:0003735">
    <property type="term" value="F:structural constituent of ribosome"/>
    <property type="evidence" value="ECO:0007669"/>
    <property type="project" value="InterPro"/>
</dbReference>
<dbReference type="CDD" id="cd00392">
    <property type="entry name" value="Ribosomal_L13"/>
    <property type="match status" value="1"/>
</dbReference>
<evidence type="ECO:0000256" key="2">
    <source>
        <dbReference type="ARBA" id="ARBA00022980"/>
    </source>
</evidence>
<dbReference type="GO" id="GO:0017148">
    <property type="term" value="P:negative regulation of translation"/>
    <property type="evidence" value="ECO:0007669"/>
    <property type="project" value="TreeGrafter"/>
</dbReference>
<reference evidence="5 6" key="1">
    <citation type="journal article" date="2015" name="Nature">
        <title>rRNA introns, odd ribosomes, and small enigmatic genomes across a large radiation of phyla.</title>
        <authorList>
            <person name="Brown C.T."/>
            <person name="Hug L.A."/>
            <person name="Thomas B.C."/>
            <person name="Sharon I."/>
            <person name="Castelle C.J."/>
            <person name="Singh A."/>
            <person name="Wilkins M.J."/>
            <person name="Williams K.H."/>
            <person name="Banfield J.F."/>
        </authorList>
    </citation>
    <scope>NUCLEOTIDE SEQUENCE [LARGE SCALE GENOMIC DNA]</scope>
</reference>
<evidence type="ECO:0000256" key="3">
    <source>
        <dbReference type="ARBA" id="ARBA00023274"/>
    </source>
</evidence>
<dbReference type="InterPro" id="IPR005823">
    <property type="entry name" value="Ribosomal_uL13_bac-type"/>
</dbReference>
<protein>
    <recommendedName>
        <fullName evidence="4">Large ribosomal subunit protein uL13</fullName>
    </recommendedName>
</protein>
<accession>A0A0G2B890</accession>
<comment type="subunit">
    <text evidence="4">Part of the 50S ribosomal subunit.</text>
</comment>
<dbReference type="PANTHER" id="PTHR11545:SF2">
    <property type="entry name" value="LARGE RIBOSOMAL SUBUNIT PROTEIN UL13M"/>
    <property type="match status" value="1"/>
</dbReference>
<evidence type="ECO:0000313" key="5">
    <source>
        <dbReference type="EMBL" id="KKW41629.1"/>
    </source>
</evidence>
<dbReference type="GO" id="GO:0005840">
    <property type="term" value="C:ribosome"/>
    <property type="evidence" value="ECO:0007669"/>
    <property type="project" value="UniProtKB-KW"/>
</dbReference>
<dbReference type="InterPro" id="IPR005822">
    <property type="entry name" value="Ribosomal_uL13"/>
</dbReference>
<dbReference type="InterPro" id="IPR036899">
    <property type="entry name" value="Ribosomal_uL13_sf"/>
</dbReference>
<dbReference type="SUPFAM" id="SSF52161">
    <property type="entry name" value="Ribosomal protein L13"/>
    <property type="match status" value="1"/>
</dbReference>
<organism evidence="5 6">
    <name type="scientific">Candidatus Magasanikbacteria bacterium GW2011_GWA2_56_11</name>
    <dbReference type="NCBI Taxonomy" id="1619044"/>
    <lineage>
        <taxon>Bacteria</taxon>
        <taxon>Candidatus Magasanikiibacteriota</taxon>
    </lineage>
</organism>